<evidence type="ECO:0000313" key="16">
    <source>
        <dbReference type="Proteomes" id="UP000009874"/>
    </source>
</evidence>
<evidence type="ECO:0008006" key="17">
    <source>
        <dbReference type="Google" id="ProtNLM"/>
    </source>
</evidence>
<dbReference type="Proteomes" id="UP000009874">
    <property type="component" value="Unassembled WGS sequence"/>
</dbReference>
<dbReference type="InterPro" id="IPR036942">
    <property type="entry name" value="Beta-barrel_TonB_sf"/>
</dbReference>
<dbReference type="PANTHER" id="PTHR30069">
    <property type="entry name" value="TONB-DEPENDENT OUTER MEMBRANE RECEPTOR"/>
    <property type="match status" value="1"/>
</dbReference>
<dbReference type="InterPro" id="IPR037066">
    <property type="entry name" value="Plug_dom_sf"/>
</dbReference>
<keyword evidence="3 10" id="KW-0813">Transport</keyword>
<feature type="domain" description="TonB-dependent receptor-like beta-barrel" evidence="13">
    <location>
        <begin position="255"/>
        <end position="667"/>
    </location>
</feature>
<sequence length="712" mass="76361">MIRIDHLTKRYGERTVVNDLNLHVRAIPHAVMLTCALAAPALAEDIAAAASADPAQVVEVKGQRSEDERLAPGTGARSLPGGVTTVTSEDLATLDIGRDISNVFRRVPGVVANNIDQGDTGNGFRMRGFATQGTHGADTSIYIDGVPQNIPSSQGGAGHGPAFLEWMTGDMIDTIDVIKGPVSALFGDQNRAGAVAIRTREGGAATPSSATVTVESYGGRRGSLVLSGEHGKLRSLVVADRYSLDGFRHGAFTDRSNLFWKLSTTIGDGVYSLRATYYKSDSAGAGYLSLPAMQAGLDPHSTMYDLPGFGAAQRKTLVFNRRPASGEAGWFATAYAEDFERSRAIQTSTTQHTYGYDDRGIYGARGGNTWAFGDAAVLTLGAEARKDKGDAYRQQYRERQPTANYVNNQDLDLLTYGVFVQGQYRVLPTVKLHGGARYDRFDYDLVNLKLPAASTGYKGSVITPKYGAIWIVAPDLELYANIAQGFRSPAAEQISTSGSLGPLGAAGGRINAGIDPSRVRSHDVGFNARPLDGLSVSGAFYTIQNDDEIVNTAPDVFVASGQTTRRGVELDLRYQFSSAFSTYLNYGRILRARLDNPAPGAGARLSVPEHTWKAGVQYRSALGPGRLTLAGDVYVTAGNPYYMGTPLYERDMPTYVRYDVKATYDIGKFQGALFATLQPHRFASDIAYGTAAGLVVTTVPEASGGASLRYFF</sequence>
<dbReference type="InterPro" id="IPR000531">
    <property type="entry name" value="Beta-barrel_TonB"/>
</dbReference>
<dbReference type="eggNOG" id="COG4771">
    <property type="taxonomic scope" value="Bacteria"/>
</dbReference>
<keyword evidence="16" id="KW-1185">Reference proteome</keyword>
<keyword evidence="5 10" id="KW-0812">Transmembrane</keyword>
<evidence type="ECO:0000256" key="10">
    <source>
        <dbReference type="PROSITE-ProRule" id="PRU01360"/>
    </source>
</evidence>
<evidence type="ECO:0000256" key="11">
    <source>
        <dbReference type="RuleBase" id="RU003357"/>
    </source>
</evidence>
<gene>
    <name evidence="15" type="ORF">HMPREF9710_02617</name>
</gene>
<keyword evidence="4 10" id="KW-1134">Transmembrane beta strand</keyword>
<comment type="caution">
    <text evidence="15">The sequence shown here is derived from an EMBL/GenBank/DDBJ whole genome shotgun (WGS) entry which is preliminary data.</text>
</comment>
<dbReference type="GO" id="GO:0044718">
    <property type="term" value="P:siderophore transmembrane transport"/>
    <property type="evidence" value="ECO:0007669"/>
    <property type="project" value="TreeGrafter"/>
</dbReference>
<evidence type="ECO:0000256" key="7">
    <source>
        <dbReference type="ARBA" id="ARBA00023136"/>
    </source>
</evidence>
<keyword evidence="8" id="KW-0675">Receptor</keyword>
<organism evidence="15 16">
    <name type="scientific">Massilia timonae CCUG 45783</name>
    <dbReference type="NCBI Taxonomy" id="883126"/>
    <lineage>
        <taxon>Bacteria</taxon>
        <taxon>Pseudomonadati</taxon>
        <taxon>Pseudomonadota</taxon>
        <taxon>Betaproteobacteria</taxon>
        <taxon>Burkholderiales</taxon>
        <taxon>Oxalobacteraceae</taxon>
        <taxon>Telluria group</taxon>
        <taxon>Massilia</taxon>
    </lineage>
</organism>
<reference evidence="15 16" key="1">
    <citation type="submission" date="2012-09" db="EMBL/GenBank/DDBJ databases">
        <title>The Genome Sequence of Massilia timonae CCUG 45783.</title>
        <authorList>
            <consortium name="The Broad Institute Genome Sequencing Platform"/>
            <person name="Earl A."/>
            <person name="Ward D."/>
            <person name="Feldgarden M."/>
            <person name="Gevers D."/>
            <person name="Huys G."/>
            <person name="Walker B."/>
            <person name="Young S.K."/>
            <person name="Zeng Q."/>
            <person name="Gargeya S."/>
            <person name="Fitzgerald M."/>
            <person name="Haas B."/>
            <person name="Abouelleil A."/>
            <person name="Alvarado L."/>
            <person name="Arachchi H.M."/>
            <person name="Berlin A.M."/>
            <person name="Chapman S.B."/>
            <person name="Goldberg J."/>
            <person name="Griggs A."/>
            <person name="Gujja S."/>
            <person name="Hansen M."/>
            <person name="Howarth C."/>
            <person name="Imamovic A."/>
            <person name="Larimer J."/>
            <person name="McCowen C."/>
            <person name="Montmayeur A."/>
            <person name="Murphy C."/>
            <person name="Neiman D."/>
            <person name="Pearson M."/>
            <person name="Priest M."/>
            <person name="Roberts A."/>
            <person name="Saif S."/>
            <person name="Shea T."/>
            <person name="Sisk P."/>
            <person name="Sykes S."/>
            <person name="Wortman J."/>
            <person name="Nusbaum C."/>
            <person name="Birren B."/>
        </authorList>
    </citation>
    <scope>NUCLEOTIDE SEQUENCE [LARGE SCALE GENOMIC DNA]</scope>
    <source>
        <strain evidence="15 16">CCUG 45783</strain>
    </source>
</reference>
<dbReference type="Pfam" id="PF07715">
    <property type="entry name" value="Plug"/>
    <property type="match status" value="1"/>
</dbReference>
<comment type="subcellular location">
    <subcellularLocation>
        <location evidence="1 10">Cell outer membrane</location>
        <topology evidence="1 10">Multi-pass membrane protein</topology>
    </subcellularLocation>
</comment>
<comment type="similarity">
    <text evidence="2 10 11">Belongs to the TonB-dependent receptor family.</text>
</comment>
<evidence type="ECO:0000256" key="6">
    <source>
        <dbReference type="ARBA" id="ARBA00023077"/>
    </source>
</evidence>
<evidence type="ECO:0000256" key="8">
    <source>
        <dbReference type="ARBA" id="ARBA00023170"/>
    </source>
</evidence>
<dbReference type="AlphaFoldDB" id="K9DTP5"/>
<keyword evidence="7 10" id="KW-0472">Membrane</keyword>
<dbReference type="SUPFAM" id="SSF56935">
    <property type="entry name" value="Porins"/>
    <property type="match status" value="1"/>
</dbReference>
<dbReference type="PANTHER" id="PTHR30069:SF39">
    <property type="entry name" value="BLL6183 PROTEIN"/>
    <property type="match status" value="1"/>
</dbReference>
<evidence type="ECO:0000256" key="9">
    <source>
        <dbReference type="ARBA" id="ARBA00023237"/>
    </source>
</evidence>
<evidence type="ECO:0000313" key="15">
    <source>
        <dbReference type="EMBL" id="EKU82077.1"/>
    </source>
</evidence>
<dbReference type="PROSITE" id="PS52016">
    <property type="entry name" value="TONB_DEPENDENT_REC_3"/>
    <property type="match status" value="1"/>
</dbReference>
<feature type="domain" description="TonB-dependent receptor plug" evidence="14">
    <location>
        <begin position="77"/>
        <end position="193"/>
    </location>
</feature>
<feature type="region of interest" description="Disordered" evidence="12">
    <location>
        <begin position="61"/>
        <end position="82"/>
    </location>
</feature>
<evidence type="ECO:0000256" key="3">
    <source>
        <dbReference type="ARBA" id="ARBA00022448"/>
    </source>
</evidence>
<dbReference type="PATRIC" id="fig|883126.3.peg.2640"/>
<evidence type="ECO:0000256" key="1">
    <source>
        <dbReference type="ARBA" id="ARBA00004571"/>
    </source>
</evidence>
<dbReference type="Gene3D" id="2.170.130.10">
    <property type="entry name" value="TonB-dependent receptor, plug domain"/>
    <property type="match status" value="1"/>
</dbReference>
<name>K9DTP5_9BURK</name>
<evidence type="ECO:0000259" key="13">
    <source>
        <dbReference type="Pfam" id="PF00593"/>
    </source>
</evidence>
<dbReference type="OrthoDB" id="99480at2"/>
<feature type="compositionally biased region" description="Basic and acidic residues" evidence="12">
    <location>
        <begin position="61"/>
        <end position="70"/>
    </location>
</feature>
<dbReference type="RefSeq" id="WP_005667084.1">
    <property type="nucleotide sequence ID" value="NZ_JH992923.1"/>
</dbReference>
<dbReference type="GO" id="GO:0009279">
    <property type="term" value="C:cell outer membrane"/>
    <property type="evidence" value="ECO:0007669"/>
    <property type="project" value="UniProtKB-SubCell"/>
</dbReference>
<accession>K9DTP5</accession>
<keyword evidence="9 10" id="KW-0998">Cell outer membrane</keyword>
<dbReference type="GO" id="GO:0015344">
    <property type="term" value="F:siderophore uptake transmembrane transporter activity"/>
    <property type="evidence" value="ECO:0007669"/>
    <property type="project" value="TreeGrafter"/>
</dbReference>
<evidence type="ECO:0000256" key="4">
    <source>
        <dbReference type="ARBA" id="ARBA00022452"/>
    </source>
</evidence>
<dbReference type="InterPro" id="IPR012910">
    <property type="entry name" value="Plug_dom"/>
</dbReference>
<proteinExistence type="inferred from homology"/>
<protein>
    <recommendedName>
        <fullName evidence="17">Ligand-gated channel</fullName>
    </recommendedName>
</protein>
<dbReference type="Gene3D" id="2.40.170.20">
    <property type="entry name" value="TonB-dependent receptor, beta-barrel domain"/>
    <property type="match status" value="1"/>
</dbReference>
<dbReference type="STRING" id="47229.LO55_3305"/>
<evidence type="ECO:0000259" key="14">
    <source>
        <dbReference type="Pfam" id="PF07715"/>
    </source>
</evidence>
<evidence type="ECO:0000256" key="5">
    <source>
        <dbReference type="ARBA" id="ARBA00022692"/>
    </source>
</evidence>
<keyword evidence="6 11" id="KW-0798">TonB box</keyword>
<dbReference type="InterPro" id="IPR039426">
    <property type="entry name" value="TonB-dep_rcpt-like"/>
</dbReference>
<dbReference type="EMBL" id="AGZI01000031">
    <property type="protein sequence ID" value="EKU82077.1"/>
    <property type="molecule type" value="Genomic_DNA"/>
</dbReference>
<evidence type="ECO:0000256" key="2">
    <source>
        <dbReference type="ARBA" id="ARBA00009810"/>
    </source>
</evidence>
<dbReference type="Pfam" id="PF00593">
    <property type="entry name" value="TonB_dep_Rec_b-barrel"/>
    <property type="match status" value="1"/>
</dbReference>
<evidence type="ECO:0000256" key="12">
    <source>
        <dbReference type="SAM" id="MobiDB-lite"/>
    </source>
</evidence>
<dbReference type="HOGENOM" id="CLU_407554_0_0_4"/>